<keyword evidence="2" id="KW-1185">Reference proteome</keyword>
<gene>
    <name evidence="1" type="ORF">SXIM_22330</name>
</gene>
<dbReference type="AlphaFoldDB" id="A0A0F7FU12"/>
<dbReference type="HOGENOM" id="CLU_364809_0_0_11"/>
<accession>A0A0F7FU12</accession>
<evidence type="ECO:0000313" key="1">
    <source>
        <dbReference type="EMBL" id="AKG43617.1"/>
    </source>
</evidence>
<evidence type="ECO:0000313" key="2">
    <source>
        <dbReference type="Proteomes" id="UP000034034"/>
    </source>
</evidence>
<reference evidence="1" key="1">
    <citation type="submission" date="2019-08" db="EMBL/GenBank/DDBJ databases">
        <title>Complete genome sequence of a mangrove-derived Streptomyces xiamenensis.</title>
        <authorList>
            <person name="Xu J."/>
        </authorList>
    </citation>
    <scope>NUCLEOTIDE SEQUENCE</scope>
    <source>
        <strain evidence="1">318</strain>
    </source>
</reference>
<dbReference type="Proteomes" id="UP000034034">
    <property type="component" value="Chromosome"/>
</dbReference>
<name>A0A0F7FU12_9ACTN</name>
<dbReference type="KEGG" id="sxi:SXIM_22330"/>
<dbReference type="RefSeq" id="WP_046723781.1">
    <property type="nucleotide sequence ID" value="NZ_CP009922.3"/>
</dbReference>
<sequence>MPDWTGAGAGSLFSTINPFPLGANVTYESVRNADLSTLSGVVDSLSALTAKLTELEQDAAAMNGMAHGSLWAGLNATVSRAHIRRTAGKFTHARTQAEALHNILRDLLTDLRGCQDGLLRLEANSEAEGFRISPEGVVSSAGPPHLRLDQLNAGIGMGGIGEPDPEGVSPETQQAMWHAHSRINEIVEKAGESDGIAARALTDILAEGDGRFSHTDLTGIDDARENQVQQDAEAVAVLAGKENKTAADWRLMGDYFALHAHDPEFANHVIDTLGMEQYLTLAQELDHSATELASANVDIDGIRTGMANTLNTAMQPSIDISTHPPGSGAYQSWLRTEEGQAYERRLNALNALGPERLHEPEESAWLDSVQDNRIGYDLFLDLMESADEPMNDIFYYDMLDGMVAAEKESPIVWSGERYPDNEHGWDPKNNGTDRLLALGARNNVDATTDFFDPDRTDNLDYFIGDGEKSRNLFYGSDPTQYLLSGRSFNEAPGLTAALETAATGRPSGGAPGPGYEGHSEVNVRIAEEVWNTYAEDPARSRGDLNSPDMRPTLGTIAADYIADISHAVTDVTHDNQEADFSNHTATLLYEVGKNVDAYQLITAANLYDMNLAMDGAVNEHGHNESALQTAAGNVANRNGQVSGILTDAHATARYDNQIAADAAANASVDQWEEMASVLLGGAVYGSVPLSGSASMTDSFVQGANSSIFESFRVDNSIEARHQEDRNYSNSRTAYVGATTDALDLALERAQIDTSEFQSYPLMKETVEIGAGNGHDAGKTRIERPK</sequence>
<dbReference type="STRING" id="408015.SXIM_22330"/>
<organism evidence="1 2">
    <name type="scientific">Streptomyces xiamenensis</name>
    <dbReference type="NCBI Taxonomy" id="408015"/>
    <lineage>
        <taxon>Bacteria</taxon>
        <taxon>Bacillati</taxon>
        <taxon>Actinomycetota</taxon>
        <taxon>Actinomycetes</taxon>
        <taxon>Kitasatosporales</taxon>
        <taxon>Streptomycetaceae</taxon>
        <taxon>Streptomyces</taxon>
    </lineage>
</organism>
<protein>
    <submittedName>
        <fullName evidence="1">AG2 protein</fullName>
    </submittedName>
</protein>
<proteinExistence type="predicted"/>
<dbReference type="EMBL" id="CP009922">
    <property type="protein sequence ID" value="AKG43617.1"/>
    <property type="molecule type" value="Genomic_DNA"/>
</dbReference>
<dbReference type="PATRIC" id="fig|408015.6.peg.2266"/>